<keyword evidence="3" id="KW-0238">DNA-binding</keyword>
<dbReference type="InterPro" id="IPR011010">
    <property type="entry name" value="DNA_brk_join_enz"/>
</dbReference>
<dbReference type="Pfam" id="PF13495">
    <property type="entry name" value="Phage_int_SAM_4"/>
    <property type="match status" value="1"/>
</dbReference>
<dbReference type="Proteomes" id="UP000760545">
    <property type="component" value="Unassembled WGS sequence"/>
</dbReference>
<dbReference type="InterPro" id="IPR004107">
    <property type="entry name" value="Integrase_SAM-like_N"/>
</dbReference>
<dbReference type="Gene3D" id="1.10.150.130">
    <property type="match status" value="1"/>
</dbReference>
<dbReference type="PANTHER" id="PTHR30349:SF41">
    <property type="entry name" value="INTEGRASE_RECOMBINASE PROTEIN MJ0367-RELATED"/>
    <property type="match status" value="1"/>
</dbReference>
<feature type="domain" description="Tyr recombinase" evidence="5">
    <location>
        <begin position="194"/>
        <end position="366"/>
    </location>
</feature>
<dbReference type="InterPro" id="IPR002104">
    <property type="entry name" value="Integrase_catalytic"/>
</dbReference>
<sequence length="371" mass="43330">MKTITLNLLSHRNTDRIGIAFQWDREVLNHIKALPHVKFSKTLGVYYVNYTSENKKLLYAHFRKKNWYVNYSKLSGTPQKTISTTEHVELPPLHEKDRENLEKFKKWLNQKRLSPNTVATYVEVTAFFIRYAHLKQSKTFTVRLLENFNYDFIVRPNKSVSYQNQCINGIKKFLEYKGVHLENITISRPQKEKKLPTVLSLDEVKQLIDAVSNLKHKAFLALIYSAGLRVGEAINLRPNDIDSKRMLIHIKSAKGKKDRYTILSATLLELLRMYYKAYRPKNFLFEGQSGGAYSHASAQRILKKARYKTGLKKQITLHTLRHSFATHLLENGTDLRYIQQLLGHNSPKTTMIYTHVSERSIRNIRNPFDSF</sequence>
<evidence type="ECO:0000313" key="7">
    <source>
        <dbReference type="Proteomes" id="UP000760545"/>
    </source>
</evidence>
<evidence type="ECO:0000259" key="5">
    <source>
        <dbReference type="PROSITE" id="PS51898"/>
    </source>
</evidence>
<reference evidence="6 7" key="1">
    <citation type="submission" date="2020-03" db="EMBL/GenBank/DDBJ databases">
        <title>Tamlana sp. nov, isolated from XXX.</title>
        <authorList>
            <person name="Cao W.R."/>
        </authorList>
    </citation>
    <scope>NUCLEOTIDE SEQUENCE [LARGE SCALE GENOMIC DNA]</scope>
    <source>
        <strain evidence="6 7">HST1-43</strain>
    </source>
</reference>
<keyword evidence="4" id="KW-0233">DNA recombination</keyword>
<proteinExistence type="inferred from homology"/>
<accession>A0ABX1DEH4</accession>
<dbReference type="Pfam" id="PF00589">
    <property type="entry name" value="Phage_integrase"/>
    <property type="match status" value="1"/>
</dbReference>
<dbReference type="EMBL" id="JAAVJS010000028">
    <property type="protein sequence ID" value="NJX16749.1"/>
    <property type="molecule type" value="Genomic_DNA"/>
</dbReference>
<dbReference type="InterPro" id="IPR010998">
    <property type="entry name" value="Integrase_recombinase_N"/>
</dbReference>
<keyword evidence="7" id="KW-1185">Reference proteome</keyword>
<organism evidence="6 7">
    <name type="scientific">Tamlana crocina</name>
    <dbReference type="NCBI Taxonomy" id="393006"/>
    <lineage>
        <taxon>Bacteria</taxon>
        <taxon>Pseudomonadati</taxon>
        <taxon>Bacteroidota</taxon>
        <taxon>Flavobacteriia</taxon>
        <taxon>Flavobacteriales</taxon>
        <taxon>Flavobacteriaceae</taxon>
        <taxon>Tamlana</taxon>
    </lineage>
</organism>
<dbReference type="InterPro" id="IPR013762">
    <property type="entry name" value="Integrase-like_cat_sf"/>
</dbReference>
<gene>
    <name evidence="6" type="ORF">HC176_14755</name>
</gene>
<dbReference type="Gene3D" id="1.10.443.10">
    <property type="entry name" value="Intergrase catalytic core"/>
    <property type="match status" value="1"/>
</dbReference>
<evidence type="ECO:0000313" key="6">
    <source>
        <dbReference type="EMBL" id="NJX16749.1"/>
    </source>
</evidence>
<name>A0ABX1DEH4_9FLAO</name>
<evidence type="ECO:0000256" key="2">
    <source>
        <dbReference type="ARBA" id="ARBA00022908"/>
    </source>
</evidence>
<dbReference type="PROSITE" id="PS51898">
    <property type="entry name" value="TYR_RECOMBINASE"/>
    <property type="match status" value="1"/>
</dbReference>
<protein>
    <submittedName>
        <fullName evidence="6">Tyrosine-type recombinase/integrase</fullName>
    </submittedName>
</protein>
<dbReference type="PANTHER" id="PTHR30349">
    <property type="entry name" value="PHAGE INTEGRASE-RELATED"/>
    <property type="match status" value="1"/>
</dbReference>
<evidence type="ECO:0000256" key="4">
    <source>
        <dbReference type="ARBA" id="ARBA00023172"/>
    </source>
</evidence>
<keyword evidence="2" id="KW-0229">DNA integration</keyword>
<comment type="caution">
    <text evidence="6">The sequence shown here is derived from an EMBL/GenBank/DDBJ whole genome shotgun (WGS) entry which is preliminary data.</text>
</comment>
<evidence type="ECO:0000256" key="1">
    <source>
        <dbReference type="ARBA" id="ARBA00008857"/>
    </source>
</evidence>
<evidence type="ECO:0000256" key="3">
    <source>
        <dbReference type="ARBA" id="ARBA00023125"/>
    </source>
</evidence>
<comment type="similarity">
    <text evidence="1">Belongs to the 'phage' integrase family.</text>
</comment>
<dbReference type="InterPro" id="IPR050090">
    <property type="entry name" value="Tyrosine_recombinase_XerCD"/>
</dbReference>
<dbReference type="RefSeq" id="WP_167919639.1">
    <property type="nucleotide sequence ID" value="NZ_JAAVJS010000028.1"/>
</dbReference>
<dbReference type="SUPFAM" id="SSF56349">
    <property type="entry name" value="DNA breaking-rejoining enzymes"/>
    <property type="match status" value="1"/>
</dbReference>